<gene>
    <name evidence="3" type="ORF">SCUCBS95973_009482</name>
</gene>
<dbReference type="Pfam" id="PF00856">
    <property type="entry name" value="SET"/>
    <property type="match status" value="1"/>
</dbReference>
<reference evidence="3 4" key="1">
    <citation type="submission" date="2024-01" db="EMBL/GenBank/DDBJ databases">
        <authorList>
            <person name="Allen C."/>
            <person name="Tagirdzhanova G."/>
        </authorList>
    </citation>
    <scope>NUCLEOTIDE SEQUENCE [LARGE SCALE GENOMIC DNA]</scope>
</reference>
<evidence type="ECO:0000259" key="2">
    <source>
        <dbReference type="PROSITE" id="PS50280"/>
    </source>
</evidence>
<dbReference type="PANTHER" id="PTHR47332:SF6">
    <property type="entry name" value="SET DOMAIN-CONTAINING PROTEIN"/>
    <property type="match status" value="1"/>
</dbReference>
<protein>
    <recommendedName>
        <fullName evidence="2">SET domain-containing protein</fullName>
    </recommendedName>
</protein>
<evidence type="ECO:0000313" key="4">
    <source>
        <dbReference type="Proteomes" id="UP001642405"/>
    </source>
</evidence>
<sequence>MADSHSRTRPVHLRGALLLLLATASSLVTASSTANSDNDNDNDNGLPLPQVGQCAWSKYGYPMASMARLDVCPRPVSDLSADYAPWSYKPFCIRAPMNATVREPGYEGAVAKEGEDEDAVPRVNAAGRKYCVYTARTFRGRGLSVISTPQMAANLVASLDDTRVLPRLRDHPASSMAKRDAARAAGRPYTIKNVQQGHGKGLVARRRVPKWGEVLIGFPIMMARTDFLEALPDADRKVLEDRAMQQLPRPAQQAILSLAHGLVAGERDKEFLLEHIFRSNIFAIEIAGVHHFSLQVEGSRINHDCRPNTFWRYSQSTMTHEVVAFREISIGEEFTHSYLPLGLPLKDRQESIRRWGFTCHCSLCTAPPKVSFSSDIRRTRLVEIYTTLEGEAYEGMLTRDKIETLLAEMMLLINGEDLVPQLCEYYAMIARAYLSIEAFEDARHYAQQSEEYWIRYGTEEHDNVDGVRTMWKMIEDAEKAREERLRRRA</sequence>
<accession>A0ABP0CYH3</accession>
<feature type="signal peptide" evidence="1">
    <location>
        <begin position="1"/>
        <end position="30"/>
    </location>
</feature>
<keyword evidence="4" id="KW-1185">Reference proteome</keyword>
<proteinExistence type="predicted"/>
<organism evidence="3 4">
    <name type="scientific">Sporothrix curviconia</name>
    <dbReference type="NCBI Taxonomy" id="1260050"/>
    <lineage>
        <taxon>Eukaryota</taxon>
        <taxon>Fungi</taxon>
        <taxon>Dikarya</taxon>
        <taxon>Ascomycota</taxon>
        <taxon>Pezizomycotina</taxon>
        <taxon>Sordariomycetes</taxon>
        <taxon>Sordariomycetidae</taxon>
        <taxon>Ophiostomatales</taxon>
        <taxon>Ophiostomataceae</taxon>
        <taxon>Sporothrix</taxon>
    </lineage>
</organism>
<evidence type="ECO:0000256" key="1">
    <source>
        <dbReference type="SAM" id="SignalP"/>
    </source>
</evidence>
<keyword evidence="1" id="KW-0732">Signal</keyword>
<dbReference type="EMBL" id="CAWUHB010000108">
    <property type="protein sequence ID" value="CAK7236076.1"/>
    <property type="molecule type" value="Genomic_DNA"/>
</dbReference>
<name>A0ABP0CYH3_9PEZI</name>
<dbReference type="InterPro" id="IPR046341">
    <property type="entry name" value="SET_dom_sf"/>
</dbReference>
<dbReference type="InterPro" id="IPR053185">
    <property type="entry name" value="SET_domain_protein"/>
</dbReference>
<dbReference type="SUPFAM" id="SSF82199">
    <property type="entry name" value="SET domain"/>
    <property type="match status" value="1"/>
</dbReference>
<evidence type="ECO:0000313" key="3">
    <source>
        <dbReference type="EMBL" id="CAK7236076.1"/>
    </source>
</evidence>
<dbReference type="CDD" id="cd20071">
    <property type="entry name" value="SET_SMYD"/>
    <property type="match status" value="1"/>
</dbReference>
<feature type="domain" description="SET" evidence="2">
    <location>
        <begin position="187"/>
        <end position="339"/>
    </location>
</feature>
<feature type="chain" id="PRO_5046766319" description="SET domain-containing protein" evidence="1">
    <location>
        <begin position="31"/>
        <end position="489"/>
    </location>
</feature>
<dbReference type="Proteomes" id="UP001642405">
    <property type="component" value="Unassembled WGS sequence"/>
</dbReference>
<dbReference type="PANTHER" id="PTHR47332">
    <property type="entry name" value="SET DOMAIN-CONTAINING PROTEIN 5"/>
    <property type="match status" value="1"/>
</dbReference>
<dbReference type="InterPro" id="IPR001214">
    <property type="entry name" value="SET_dom"/>
</dbReference>
<dbReference type="Gene3D" id="2.170.270.10">
    <property type="entry name" value="SET domain"/>
    <property type="match status" value="1"/>
</dbReference>
<comment type="caution">
    <text evidence="3">The sequence shown here is derived from an EMBL/GenBank/DDBJ whole genome shotgun (WGS) entry which is preliminary data.</text>
</comment>
<dbReference type="PROSITE" id="PS50280">
    <property type="entry name" value="SET"/>
    <property type="match status" value="1"/>
</dbReference>